<dbReference type="InterPro" id="IPR043128">
    <property type="entry name" value="Rev_trsase/Diguanyl_cyclase"/>
</dbReference>
<feature type="domain" description="EAL" evidence="14">
    <location>
        <begin position="562"/>
        <end position="815"/>
    </location>
</feature>
<dbReference type="PROSITE" id="PS50887">
    <property type="entry name" value="GGDEF"/>
    <property type="match status" value="1"/>
</dbReference>
<dbReference type="STRING" id="1748243.Tel_16660"/>
<feature type="transmembrane region" description="Helical" evidence="11">
    <location>
        <begin position="192"/>
        <end position="213"/>
    </location>
</feature>
<evidence type="ECO:0000259" key="12">
    <source>
        <dbReference type="PROSITE" id="PS50112"/>
    </source>
</evidence>
<evidence type="ECO:0000256" key="5">
    <source>
        <dbReference type="ARBA" id="ARBA00022741"/>
    </source>
</evidence>
<dbReference type="EC" id="3.1.4.52" evidence="2"/>
<dbReference type="Pfam" id="PF00672">
    <property type="entry name" value="HAMP"/>
    <property type="match status" value="1"/>
</dbReference>
<dbReference type="Gene3D" id="3.30.450.20">
    <property type="entry name" value="PAS domain"/>
    <property type="match status" value="1"/>
</dbReference>
<comment type="catalytic activity">
    <reaction evidence="8">
        <text>3',3'-c-di-GMP + H2O = 5'-phosphoguanylyl(3'-&gt;5')guanosine + H(+)</text>
        <dbReference type="Rhea" id="RHEA:24902"/>
        <dbReference type="ChEBI" id="CHEBI:15377"/>
        <dbReference type="ChEBI" id="CHEBI:15378"/>
        <dbReference type="ChEBI" id="CHEBI:58754"/>
        <dbReference type="ChEBI" id="CHEBI:58805"/>
        <dbReference type="EC" id="3.1.4.52"/>
    </reaction>
    <physiologicalReaction direction="left-to-right" evidence="8">
        <dbReference type="Rhea" id="RHEA:24903"/>
    </physiologicalReaction>
</comment>
<dbReference type="GO" id="GO:0007165">
    <property type="term" value="P:signal transduction"/>
    <property type="evidence" value="ECO:0007669"/>
    <property type="project" value="InterPro"/>
</dbReference>
<dbReference type="Gene3D" id="3.20.20.450">
    <property type="entry name" value="EAL domain"/>
    <property type="match status" value="1"/>
</dbReference>
<sequence length="818" mass="91401">MKSLGIRLALILSSVLLVLVLLAGVLIERQLTRAIHNEEVDQAKSHAQTLLASLRILMLNGQGALAREWLDSMHGAPGIIDIEVLRRNGREAFTDLSTLKRVNDFLGEAVFERQPTPPHHVDQPALGAFNRALQGEVALDLRFDDEITVLQPIEASSECLTCHGYDPNPLRGVLKLSLSREKGLARIQSMRVSLWAIAALLVVIIGLTVLAVLRVSVLKPVNRLKDAIMRVGERQVELPTHWRDELGQVATVFNEMQHQLVATETRIRAVSENAFDAIITADEQGVIDSANHAVEKMFGYPPGELIGRNVAMLMPEPYRDEHDRYIAKYLMTGKGRLINNRAEVVGQRKDGTTFPLEVALSEMFIGARRYFVAVARDITENKRQTAALQHQALHDALTELPNRSLLSDRIRQSILLAQREHHELALLVMDLDRFKDINDTLGHQYGDLVLQQIAERMRQALRESDTIARLGGDEFAILLPNTGLNQARAIAEKLLRVTEEPILIGDQMLHAGASIGITLYPQHGEDEVTLLQRADVAMYMAKRQHLGAAVYDPSSDQHSLRNLALLGELRGAIERDQLILHFQPKVDLRSGKVYGVESLVRWQHPEHGLMYPDEFVPLAEQTGLIAPLSLWALKTSLRTCARYRSGDMDLDVAVNLSVRNLQDLRFPDKVAQLLDENCGEPGRLRLEITETAIMADPARALDVLKRLSVMGVKLSIDDFGTGYSSLAHLKQMPVDELKIDKQFVMGMLEDESDAVIVRSIIDLAHNIGIKVVAEGVESQLLYQRLKEMGCDAVQGYYMCPPVAVDDLIEWVKCSPWRI</sequence>
<dbReference type="PROSITE" id="PS50885">
    <property type="entry name" value="HAMP"/>
    <property type="match status" value="1"/>
</dbReference>
<evidence type="ECO:0000256" key="10">
    <source>
        <dbReference type="ARBA" id="ARBA00070616"/>
    </source>
</evidence>
<dbReference type="Pfam" id="PF00990">
    <property type="entry name" value="GGDEF"/>
    <property type="match status" value="1"/>
</dbReference>
<keyword evidence="6" id="KW-0418">Kinase</keyword>
<evidence type="ECO:0000259" key="15">
    <source>
        <dbReference type="PROSITE" id="PS50885"/>
    </source>
</evidence>
<dbReference type="Pfam" id="PF13426">
    <property type="entry name" value="PAS_9"/>
    <property type="match status" value="1"/>
</dbReference>
<keyword evidence="18" id="KW-1185">Reference proteome</keyword>
<dbReference type="InterPro" id="IPR000014">
    <property type="entry name" value="PAS"/>
</dbReference>
<dbReference type="KEGG" id="tee:Tel_16660"/>
<dbReference type="InterPro" id="IPR003660">
    <property type="entry name" value="HAMP_dom"/>
</dbReference>
<evidence type="ECO:0000313" key="17">
    <source>
        <dbReference type="EMBL" id="ALP54651.1"/>
    </source>
</evidence>
<evidence type="ECO:0000259" key="13">
    <source>
        <dbReference type="PROSITE" id="PS50113"/>
    </source>
</evidence>
<evidence type="ECO:0000256" key="4">
    <source>
        <dbReference type="ARBA" id="ARBA00022679"/>
    </source>
</evidence>
<evidence type="ECO:0000256" key="3">
    <source>
        <dbReference type="ARBA" id="ARBA00022636"/>
    </source>
</evidence>
<dbReference type="InterPro" id="IPR052155">
    <property type="entry name" value="Biofilm_reg_signaling"/>
</dbReference>
<dbReference type="SMART" id="SM00086">
    <property type="entry name" value="PAC"/>
    <property type="match status" value="1"/>
</dbReference>
<dbReference type="FunFam" id="3.30.450.20:FF:000060">
    <property type="entry name" value="Sensor protein FixL"/>
    <property type="match status" value="1"/>
</dbReference>
<evidence type="ECO:0000259" key="16">
    <source>
        <dbReference type="PROSITE" id="PS50887"/>
    </source>
</evidence>
<keyword evidence="5" id="KW-0547">Nucleotide-binding</keyword>
<keyword evidence="11" id="KW-0472">Membrane</keyword>
<keyword evidence="7" id="KW-0067">ATP-binding</keyword>
<dbReference type="CDD" id="cd06225">
    <property type="entry name" value="HAMP"/>
    <property type="match status" value="1"/>
</dbReference>
<dbReference type="InterPro" id="IPR000160">
    <property type="entry name" value="GGDEF_dom"/>
</dbReference>
<dbReference type="CDD" id="cd01949">
    <property type="entry name" value="GGDEF"/>
    <property type="match status" value="1"/>
</dbReference>
<dbReference type="GO" id="GO:0016020">
    <property type="term" value="C:membrane"/>
    <property type="evidence" value="ECO:0007669"/>
    <property type="project" value="InterPro"/>
</dbReference>
<dbReference type="InterPro" id="IPR035965">
    <property type="entry name" value="PAS-like_dom_sf"/>
</dbReference>
<dbReference type="SUPFAM" id="SSF141868">
    <property type="entry name" value="EAL domain-like"/>
    <property type="match status" value="1"/>
</dbReference>
<dbReference type="FunFam" id="3.20.20.450:FF:000001">
    <property type="entry name" value="Cyclic di-GMP phosphodiesterase yahA"/>
    <property type="match status" value="1"/>
</dbReference>
<dbReference type="InterPro" id="IPR035919">
    <property type="entry name" value="EAL_sf"/>
</dbReference>
<evidence type="ECO:0000256" key="1">
    <source>
        <dbReference type="ARBA" id="ARBA00001946"/>
    </source>
</evidence>
<accession>A0A0S2THM6</accession>
<comment type="function">
    <text evidence="9">Putative oxygen sensor; modulates the activity of FixJ, a transcriptional activator of nitrogen fixation fixK gene. FixL probably acts as a kinase that phosphorylates FixJ.</text>
</comment>
<feature type="domain" description="HAMP" evidence="15">
    <location>
        <begin position="215"/>
        <end position="265"/>
    </location>
</feature>
<dbReference type="Gene3D" id="3.30.70.270">
    <property type="match status" value="1"/>
</dbReference>
<dbReference type="InterPro" id="IPR001633">
    <property type="entry name" value="EAL_dom"/>
</dbReference>
<dbReference type="EMBL" id="CP013099">
    <property type="protein sequence ID" value="ALP54651.1"/>
    <property type="molecule type" value="Genomic_DNA"/>
</dbReference>
<dbReference type="SMART" id="SM00267">
    <property type="entry name" value="GGDEF"/>
    <property type="match status" value="1"/>
</dbReference>
<dbReference type="SMART" id="SM00052">
    <property type="entry name" value="EAL"/>
    <property type="match status" value="1"/>
</dbReference>
<dbReference type="PROSITE" id="PS50113">
    <property type="entry name" value="PAC"/>
    <property type="match status" value="1"/>
</dbReference>
<evidence type="ECO:0000259" key="14">
    <source>
        <dbReference type="PROSITE" id="PS50883"/>
    </source>
</evidence>
<dbReference type="Pfam" id="PF00563">
    <property type="entry name" value="EAL"/>
    <property type="match status" value="1"/>
</dbReference>
<evidence type="ECO:0000256" key="9">
    <source>
        <dbReference type="ARBA" id="ARBA00059827"/>
    </source>
</evidence>
<gene>
    <name evidence="17" type="ORF">Tel_16660</name>
</gene>
<dbReference type="Gene3D" id="6.10.340.10">
    <property type="match status" value="1"/>
</dbReference>
<dbReference type="GO" id="GO:0005524">
    <property type="term" value="F:ATP binding"/>
    <property type="evidence" value="ECO:0007669"/>
    <property type="project" value="UniProtKB-KW"/>
</dbReference>
<dbReference type="InterPro" id="IPR000700">
    <property type="entry name" value="PAS-assoc_C"/>
</dbReference>
<keyword evidence="3" id="KW-0973">c-di-GMP</keyword>
<dbReference type="InterPro" id="IPR001610">
    <property type="entry name" value="PAC"/>
</dbReference>
<dbReference type="AlphaFoldDB" id="A0A0S2THM6"/>
<protein>
    <recommendedName>
        <fullName evidence="10">Sensor protein FixL</fullName>
        <ecNumber evidence="2">3.1.4.52</ecNumber>
    </recommendedName>
</protein>
<evidence type="ECO:0000256" key="11">
    <source>
        <dbReference type="SAM" id="Phobius"/>
    </source>
</evidence>
<feature type="domain" description="PAS" evidence="12">
    <location>
        <begin position="263"/>
        <end position="316"/>
    </location>
</feature>
<dbReference type="FunFam" id="3.30.70.270:FF:000001">
    <property type="entry name" value="Diguanylate cyclase domain protein"/>
    <property type="match status" value="1"/>
</dbReference>
<keyword evidence="11" id="KW-0812">Transmembrane</keyword>
<dbReference type="Proteomes" id="UP000055136">
    <property type="component" value="Chromosome"/>
</dbReference>
<dbReference type="PROSITE" id="PS50112">
    <property type="entry name" value="PAS"/>
    <property type="match status" value="1"/>
</dbReference>
<dbReference type="NCBIfam" id="TIGR00254">
    <property type="entry name" value="GGDEF"/>
    <property type="match status" value="1"/>
</dbReference>
<evidence type="ECO:0000256" key="2">
    <source>
        <dbReference type="ARBA" id="ARBA00012282"/>
    </source>
</evidence>
<feature type="transmembrane region" description="Helical" evidence="11">
    <location>
        <begin position="6"/>
        <end position="27"/>
    </location>
</feature>
<dbReference type="NCBIfam" id="TIGR00229">
    <property type="entry name" value="sensory_box"/>
    <property type="match status" value="1"/>
</dbReference>
<keyword evidence="11" id="KW-1133">Transmembrane helix</keyword>
<reference evidence="17" key="1">
    <citation type="submission" date="2015-10" db="EMBL/GenBank/DDBJ databases">
        <title>Description of Candidatus Tenderia electrophaga gen. nov, sp. nov., an Uncultivated Electroautotroph from a Biocathode Enrichment.</title>
        <authorList>
            <person name="Eddie B.J."/>
            <person name="Malanoski A.P."/>
            <person name="Wang Z."/>
            <person name="Hall R.J."/>
            <person name="Oh S.D."/>
            <person name="Heiner C."/>
            <person name="Lin B."/>
            <person name="Strycharz-Glaven S.M."/>
        </authorList>
    </citation>
    <scope>NUCLEOTIDE SEQUENCE [LARGE SCALE GENOMIC DNA]</scope>
    <source>
        <strain evidence="17">NRL1</strain>
    </source>
</reference>
<dbReference type="GO" id="GO:0006355">
    <property type="term" value="P:regulation of DNA-templated transcription"/>
    <property type="evidence" value="ECO:0007669"/>
    <property type="project" value="InterPro"/>
</dbReference>
<dbReference type="PANTHER" id="PTHR44757">
    <property type="entry name" value="DIGUANYLATE CYCLASE DGCP"/>
    <property type="match status" value="1"/>
</dbReference>
<feature type="domain" description="GGDEF" evidence="16">
    <location>
        <begin position="422"/>
        <end position="553"/>
    </location>
</feature>
<dbReference type="SUPFAM" id="SSF55073">
    <property type="entry name" value="Nucleotide cyclase"/>
    <property type="match status" value="1"/>
</dbReference>
<dbReference type="GO" id="GO:0016301">
    <property type="term" value="F:kinase activity"/>
    <property type="evidence" value="ECO:0007669"/>
    <property type="project" value="UniProtKB-KW"/>
</dbReference>
<dbReference type="PROSITE" id="PS50883">
    <property type="entry name" value="EAL"/>
    <property type="match status" value="1"/>
</dbReference>
<comment type="cofactor">
    <cofactor evidence="1">
        <name>Mg(2+)</name>
        <dbReference type="ChEBI" id="CHEBI:18420"/>
    </cofactor>
</comment>
<dbReference type="InterPro" id="IPR029787">
    <property type="entry name" value="Nucleotide_cyclase"/>
</dbReference>
<dbReference type="PANTHER" id="PTHR44757:SF2">
    <property type="entry name" value="BIOFILM ARCHITECTURE MAINTENANCE PROTEIN MBAA"/>
    <property type="match status" value="1"/>
</dbReference>
<evidence type="ECO:0000313" key="18">
    <source>
        <dbReference type="Proteomes" id="UP000055136"/>
    </source>
</evidence>
<evidence type="ECO:0000256" key="8">
    <source>
        <dbReference type="ARBA" id="ARBA00051114"/>
    </source>
</evidence>
<dbReference type="Gene3D" id="3.30.450.290">
    <property type="match status" value="1"/>
</dbReference>
<dbReference type="GO" id="GO:0071732">
    <property type="term" value="P:cellular response to nitric oxide"/>
    <property type="evidence" value="ECO:0007669"/>
    <property type="project" value="UniProtKB-ARBA"/>
</dbReference>
<feature type="domain" description="PAC" evidence="13">
    <location>
        <begin position="340"/>
        <end position="390"/>
    </location>
</feature>
<dbReference type="SMART" id="SM00304">
    <property type="entry name" value="HAMP"/>
    <property type="match status" value="1"/>
</dbReference>
<organism evidence="17 18">
    <name type="scientific">Candidatus Tenderia electrophaga</name>
    <dbReference type="NCBI Taxonomy" id="1748243"/>
    <lineage>
        <taxon>Bacteria</taxon>
        <taxon>Pseudomonadati</taxon>
        <taxon>Pseudomonadota</taxon>
        <taxon>Gammaproteobacteria</taxon>
        <taxon>Candidatus Tenderiales</taxon>
        <taxon>Candidatus Tenderiaceae</taxon>
        <taxon>Candidatus Tenderia</taxon>
    </lineage>
</organism>
<dbReference type="CDD" id="cd00130">
    <property type="entry name" value="PAS"/>
    <property type="match status" value="1"/>
</dbReference>
<dbReference type="SMART" id="SM00091">
    <property type="entry name" value="PAS"/>
    <property type="match status" value="1"/>
</dbReference>
<evidence type="ECO:0000256" key="6">
    <source>
        <dbReference type="ARBA" id="ARBA00022777"/>
    </source>
</evidence>
<proteinExistence type="predicted"/>
<evidence type="ECO:0000256" key="7">
    <source>
        <dbReference type="ARBA" id="ARBA00022840"/>
    </source>
</evidence>
<dbReference type="CDD" id="cd01948">
    <property type="entry name" value="EAL"/>
    <property type="match status" value="1"/>
</dbReference>
<name>A0A0S2THM6_9GAMM</name>
<dbReference type="GO" id="GO:0071111">
    <property type="term" value="F:cyclic-guanylate-specific phosphodiesterase activity"/>
    <property type="evidence" value="ECO:0007669"/>
    <property type="project" value="UniProtKB-EC"/>
</dbReference>
<dbReference type="SUPFAM" id="SSF55785">
    <property type="entry name" value="PYP-like sensor domain (PAS domain)"/>
    <property type="match status" value="1"/>
</dbReference>
<keyword evidence="4" id="KW-0808">Transferase</keyword>